<dbReference type="STRING" id="1044.EH31_09145"/>
<dbReference type="Proteomes" id="UP000027647">
    <property type="component" value="Unassembled WGS sequence"/>
</dbReference>
<evidence type="ECO:0000313" key="2">
    <source>
        <dbReference type="EMBL" id="KEO90245.1"/>
    </source>
</evidence>
<evidence type="ECO:0008006" key="4">
    <source>
        <dbReference type="Google" id="ProtNLM"/>
    </source>
</evidence>
<evidence type="ECO:0000256" key="1">
    <source>
        <dbReference type="SAM" id="MobiDB-lite"/>
    </source>
</evidence>
<feature type="region of interest" description="Disordered" evidence="1">
    <location>
        <begin position="28"/>
        <end position="65"/>
    </location>
</feature>
<sequence length="277" mass="27531">MKVELKTWSQLGVATALAGLTLAGCSGEAGDAGQSDESAVVGTAGEGEGGEAGEGTGGEGGEGGVEIAAAGNDPVVYGSALGIAEAHVLAARDAYAAGQTEAGAEMFAHPVSEVLLEMQPVFASRGVEDFSPLFTRASEAALKGASAEKIAEQTDAIIAALRKAETKAPASDASAGKVAGGIVADQIERAVAMYAQARESTNYGPYLDGYGYFKAATATYERSGGAIKGENANLASRIEAALKLLGKAYPGALRPDTLDAEQGALSGASAGVLLAAS</sequence>
<feature type="compositionally biased region" description="Gly residues" evidence="1">
    <location>
        <begin position="44"/>
        <end position="64"/>
    </location>
</feature>
<organism evidence="2 3">
    <name type="scientific">Erythrobacter longus</name>
    <dbReference type="NCBI Taxonomy" id="1044"/>
    <lineage>
        <taxon>Bacteria</taxon>
        <taxon>Pseudomonadati</taxon>
        <taxon>Pseudomonadota</taxon>
        <taxon>Alphaproteobacteria</taxon>
        <taxon>Sphingomonadales</taxon>
        <taxon>Erythrobacteraceae</taxon>
        <taxon>Erythrobacter/Porphyrobacter group</taxon>
        <taxon>Erythrobacter</taxon>
    </lineage>
</organism>
<keyword evidence="3" id="KW-1185">Reference proteome</keyword>
<protein>
    <recommendedName>
        <fullName evidence="4">Lipoprotein</fullName>
    </recommendedName>
</protein>
<dbReference type="OrthoDB" id="7410028at2"/>
<dbReference type="EMBL" id="JMIW01000003">
    <property type="protein sequence ID" value="KEO90245.1"/>
    <property type="molecule type" value="Genomic_DNA"/>
</dbReference>
<reference evidence="2 3" key="1">
    <citation type="submission" date="2014-04" db="EMBL/GenBank/DDBJ databases">
        <title>A comprehensive comparison of genomes of Erythrobacter spp. strains.</title>
        <authorList>
            <person name="Zheng Q."/>
        </authorList>
    </citation>
    <scope>NUCLEOTIDE SEQUENCE [LARGE SCALE GENOMIC DNA]</scope>
    <source>
        <strain evidence="2 3">DSM 6997</strain>
    </source>
</reference>
<gene>
    <name evidence="2" type="ORF">EH31_09145</name>
</gene>
<accession>A0A074MBX6</accession>
<comment type="caution">
    <text evidence="2">The sequence shown here is derived from an EMBL/GenBank/DDBJ whole genome shotgun (WGS) entry which is preliminary data.</text>
</comment>
<name>A0A074MBX6_ERYLO</name>
<dbReference type="RefSeq" id="WP_051699080.1">
    <property type="nucleotide sequence ID" value="NZ_JMIW01000003.1"/>
</dbReference>
<evidence type="ECO:0000313" key="3">
    <source>
        <dbReference type="Proteomes" id="UP000027647"/>
    </source>
</evidence>
<dbReference type="eggNOG" id="ENOG5033U5R">
    <property type="taxonomic scope" value="Bacteria"/>
</dbReference>
<proteinExistence type="predicted"/>
<dbReference type="AlphaFoldDB" id="A0A074MBX6"/>
<dbReference type="PROSITE" id="PS51257">
    <property type="entry name" value="PROKAR_LIPOPROTEIN"/>
    <property type="match status" value="1"/>
</dbReference>